<dbReference type="RefSeq" id="WP_171089816.1">
    <property type="nucleotide sequence ID" value="NZ_CP053069.1"/>
</dbReference>
<keyword evidence="4" id="KW-1185">Reference proteome</keyword>
<dbReference type="GO" id="GO:0005509">
    <property type="term" value="F:calcium ion binding"/>
    <property type="evidence" value="ECO:0007669"/>
    <property type="project" value="InterPro"/>
</dbReference>
<dbReference type="Gene3D" id="1.10.238.10">
    <property type="entry name" value="EF-hand"/>
    <property type="match status" value="1"/>
</dbReference>
<feature type="chain" id="PRO_5026879189" description="EF-hand domain-containing protein" evidence="1">
    <location>
        <begin position="25"/>
        <end position="88"/>
    </location>
</feature>
<dbReference type="SUPFAM" id="SSF47473">
    <property type="entry name" value="EF-hand"/>
    <property type="match status" value="1"/>
</dbReference>
<evidence type="ECO:0000256" key="1">
    <source>
        <dbReference type="SAM" id="SignalP"/>
    </source>
</evidence>
<protein>
    <recommendedName>
        <fullName evidence="2">EF-hand domain-containing protein</fullName>
    </recommendedName>
</protein>
<feature type="domain" description="EF-hand" evidence="2">
    <location>
        <begin position="49"/>
        <end position="84"/>
    </location>
</feature>
<organism evidence="3 4">
    <name type="scientific">Usitatibacter rugosus</name>
    <dbReference type="NCBI Taxonomy" id="2732067"/>
    <lineage>
        <taxon>Bacteria</taxon>
        <taxon>Pseudomonadati</taxon>
        <taxon>Pseudomonadota</taxon>
        <taxon>Betaproteobacteria</taxon>
        <taxon>Nitrosomonadales</taxon>
        <taxon>Usitatibacteraceae</taxon>
        <taxon>Usitatibacter</taxon>
    </lineage>
</organism>
<evidence type="ECO:0000313" key="4">
    <source>
        <dbReference type="Proteomes" id="UP000501534"/>
    </source>
</evidence>
<evidence type="ECO:0000313" key="3">
    <source>
        <dbReference type="EMBL" id="QJR09805.1"/>
    </source>
</evidence>
<evidence type="ECO:0000259" key="2">
    <source>
        <dbReference type="PROSITE" id="PS50222"/>
    </source>
</evidence>
<sequence>MKSMNALAAAALTSLAFAVPSAYADDTKNADNFVKMCDADKDGTISKAEAMKMVEKMFDKADTKKAGRLDKKQVETFLKMLVSDSAGG</sequence>
<proteinExistence type="predicted"/>
<dbReference type="KEGG" id="uru:DSM104443_00855"/>
<reference evidence="3 4" key="1">
    <citation type="submission" date="2020-04" db="EMBL/GenBank/DDBJ databases">
        <title>Usitatibacter rugosus gen. nov., sp. nov. and Usitatibacter palustris sp. nov., novel members of Usitatibacteraceae fam. nov. within the order Nitrosomonadales isolated from soil.</title>
        <authorList>
            <person name="Huber K.J."/>
            <person name="Neumann-Schaal M."/>
            <person name="Geppert A."/>
            <person name="Luckner M."/>
            <person name="Wanner G."/>
            <person name="Overmann J."/>
        </authorList>
    </citation>
    <scope>NUCLEOTIDE SEQUENCE [LARGE SCALE GENOMIC DNA]</scope>
    <source>
        <strain evidence="3 4">0125_3</strain>
    </source>
</reference>
<dbReference type="AlphaFoldDB" id="A0A6M4GRX0"/>
<feature type="signal peptide" evidence="1">
    <location>
        <begin position="1"/>
        <end position="24"/>
    </location>
</feature>
<gene>
    <name evidence="3" type="ORF">DSM104443_00855</name>
</gene>
<dbReference type="EMBL" id="CP053069">
    <property type="protein sequence ID" value="QJR09805.1"/>
    <property type="molecule type" value="Genomic_DNA"/>
</dbReference>
<dbReference type="InterPro" id="IPR002048">
    <property type="entry name" value="EF_hand_dom"/>
</dbReference>
<dbReference type="InterPro" id="IPR011992">
    <property type="entry name" value="EF-hand-dom_pair"/>
</dbReference>
<keyword evidence="1" id="KW-0732">Signal</keyword>
<dbReference type="PROSITE" id="PS50222">
    <property type="entry name" value="EF_HAND_2"/>
    <property type="match status" value="1"/>
</dbReference>
<name>A0A6M4GRX0_9PROT</name>
<dbReference type="Proteomes" id="UP000501534">
    <property type="component" value="Chromosome"/>
</dbReference>
<accession>A0A6M4GRX0</accession>